<reference evidence="1 2" key="1">
    <citation type="submission" date="2020-01" db="EMBL/GenBank/DDBJ databases">
        <authorList>
            <person name="Kim M.K."/>
        </authorList>
    </citation>
    <scope>NUCLEOTIDE SEQUENCE [LARGE SCALE GENOMIC DNA]</scope>
    <source>
        <strain evidence="1 2">172606-1</strain>
    </source>
</reference>
<dbReference type="KEGG" id="rhoz:GXP67_08130"/>
<organism evidence="1 2">
    <name type="scientific">Rhodocytophaga rosea</name>
    <dbReference type="NCBI Taxonomy" id="2704465"/>
    <lineage>
        <taxon>Bacteria</taxon>
        <taxon>Pseudomonadati</taxon>
        <taxon>Bacteroidota</taxon>
        <taxon>Cytophagia</taxon>
        <taxon>Cytophagales</taxon>
        <taxon>Rhodocytophagaceae</taxon>
        <taxon>Rhodocytophaga</taxon>
    </lineage>
</organism>
<evidence type="ECO:0000313" key="1">
    <source>
        <dbReference type="EMBL" id="QHT66624.1"/>
    </source>
</evidence>
<dbReference type="Proteomes" id="UP000480178">
    <property type="component" value="Chromosome"/>
</dbReference>
<accession>A0A6C0GFM2</accession>
<sequence>MKEIIKRYIKGLGFLLTEYTNSIIQDKLSSLQKASQISLQQQYKSIADEYIQEKRSYLPSLEEVELRCYSQNGEDGILLYIFSLIGTTNKRVVEISAGDGLECNAANLIINHGWFGLLIDGNSKLIENGKKAYRKLRDTRSCPPILKSAWVTKENINEVIQVEGFTGEIDLFSLDLDGIDYWLLKELDIVSPRVIVLEYQNIWKTERAVTVPYSSDFRHNASKYDTNYMGASLPAFIKLLKGKGYRYVGSQSLGFNAFFIKNGIGDKLLPEVSPDEIFKYAKVIHSIKGRLDKVKDLPWMEV</sequence>
<evidence type="ECO:0008006" key="3">
    <source>
        <dbReference type="Google" id="ProtNLM"/>
    </source>
</evidence>
<dbReference type="AlphaFoldDB" id="A0A6C0GFM2"/>
<protein>
    <recommendedName>
        <fullName evidence="3">FkbM family methyltransferase</fullName>
    </recommendedName>
</protein>
<gene>
    <name evidence="1" type="ORF">GXP67_08130</name>
</gene>
<keyword evidence="2" id="KW-1185">Reference proteome</keyword>
<dbReference type="EMBL" id="CP048222">
    <property type="protein sequence ID" value="QHT66624.1"/>
    <property type="molecule type" value="Genomic_DNA"/>
</dbReference>
<proteinExistence type="predicted"/>
<evidence type="ECO:0000313" key="2">
    <source>
        <dbReference type="Proteomes" id="UP000480178"/>
    </source>
</evidence>
<dbReference type="RefSeq" id="WP_162442678.1">
    <property type="nucleotide sequence ID" value="NZ_CP048222.1"/>
</dbReference>
<name>A0A6C0GFM2_9BACT</name>